<dbReference type="Proteomes" id="UP000005089">
    <property type="component" value="Unassembled WGS sequence"/>
</dbReference>
<dbReference type="GO" id="GO:0016491">
    <property type="term" value="F:oxidoreductase activity"/>
    <property type="evidence" value="ECO:0007669"/>
    <property type="project" value="UniProtKB-KW"/>
</dbReference>
<evidence type="ECO:0000256" key="6">
    <source>
        <dbReference type="ARBA" id="ARBA00023002"/>
    </source>
</evidence>
<evidence type="ECO:0000259" key="9">
    <source>
        <dbReference type="PROSITE" id="PS51379"/>
    </source>
</evidence>
<keyword evidence="4" id="KW-0288">FMN</keyword>
<evidence type="ECO:0000256" key="5">
    <source>
        <dbReference type="ARBA" id="ARBA00022723"/>
    </source>
</evidence>
<dbReference type="PROSITE" id="PS51379">
    <property type="entry name" value="4FE4S_FER_2"/>
    <property type="match status" value="2"/>
</dbReference>
<comment type="similarity">
    <text evidence="2">Belongs to the nitroreductase family.</text>
</comment>
<dbReference type="PANTHER" id="PTHR43673">
    <property type="entry name" value="NAD(P)H NITROREDUCTASE YDGI-RELATED"/>
    <property type="match status" value="1"/>
</dbReference>
<dbReference type="eggNOG" id="COG1145">
    <property type="taxonomic scope" value="Bacteria"/>
</dbReference>
<keyword evidence="3" id="KW-0285">Flavoprotein</keyword>
<dbReference type="Pfam" id="PF00881">
    <property type="entry name" value="Nitroreductase"/>
    <property type="match status" value="1"/>
</dbReference>
<feature type="domain" description="4Fe-4S ferredoxin-type" evidence="9">
    <location>
        <begin position="6"/>
        <end position="35"/>
    </location>
</feature>
<dbReference type="OrthoDB" id="9779457at2"/>
<keyword evidence="7" id="KW-0408">Iron</keyword>
<keyword evidence="8" id="KW-0411">Iron-sulfur</keyword>
<evidence type="ECO:0000256" key="7">
    <source>
        <dbReference type="ARBA" id="ARBA00023004"/>
    </source>
</evidence>
<evidence type="ECO:0000256" key="4">
    <source>
        <dbReference type="ARBA" id="ARBA00022643"/>
    </source>
</evidence>
<dbReference type="SUPFAM" id="SSF55469">
    <property type="entry name" value="FMN-dependent nitroreductase-like"/>
    <property type="match status" value="1"/>
</dbReference>
<dbReference type="InterPro" id="IPR017900">
    <property type="entry name" value="4Fe4S_Fe_S_CS"/>
</dbReference>
<dbReference type="eggNOG" id="COG0778">
    <property type="taxonomic scope" value="Bacteria"/>
</dbReference>
<dbReference type="HOGENOM" id="CLU_070764_2_2_4"/>
<evidence type="ECO:0000256" key="1">
    <source>
        <dbReference type="ARBA" id="ARBA00001917"/>
    </source>
</evidence>
<dbReference type="GO" id="GO:0051536">
    <property type="term" value="F:iron-sulfur cluster binding"/>
    <property type="evidence" value="ECO:0007669"/>
    <property type="project" value="UniProtKB-KW"/>
</dbReference>
<dbReference type="GeneID" id="77135540"/>
<gene>
    <name evidence="10" type="ORF">OFBG_00548</name>
</gene>
<accession>C3X8J4</accession>
<reference evidence="10 11" key="1">
    <citation type="submission" date="2009-02" db="EMBL/GenBank/DDBJ databases">
        <title>The Genome Sequence of Oxalobacter formigenes OXCC13.</title>
        <authorList>
            <consortium name="The Broad Institute Genome Sequencing Platform"/>
            <person name="Ward D."/>
            <person name="Young S.K."/>
            <person name="Kodira C.D."/>
            <person name="Zeng Q."/>
            <person name="Koehrsen M."/>
            <person name="Alvarado L."/>
            <person name="Berlin A."/>
            <person name="Borenstein D."/>
            <person name="Chen Z."/>
            <person name="Engels R."/>
            <person name="Freedman E."/>
            <person name="Gellesch M."/>
            <person name="Goldberg J."/>
            <person name="Griggs A."/>
            <person name="Gujja S."/>
            <person name="Heiman D."/>
            <person name="Hepburn T."/>
            <person name="Howarth C."/>
            <person name="Jen D."/>
            <person name="Larson L."/>
            <person name="Lewis B."/>
            <person name="Mehta T."/>
            <person name="Park D."/>
            <person name="Pearson M."/>
            <person name="Roberts A."/>
            <person name="Saif S."/>
            <person name="Shea T."/>
            <person name="Shenoy N."/>
            <person name="Sisk P."/>
            <person name="Stolte C."/>
            <person name="Sykes S."/>
            <person name="Walk T."/>
            <person name="White J."/>
            <person name="Yandava C."/>
            <person name="Allison M.J."/>
            <person name="Lander E."/>
            <person name="Nusbaum C."/>
            <person name="Galagan J."/>
            <person name="Birren B."/>
        </authorList>
    </citation>
    <scope>NUCLEOTIDE SEQUENCE [LARGE SCALE GENOMIC DNA]</scope>
    <source>
        <strain evidence="10 11">OXCC13</strain>
    </source>
</reference>
<dbReference type="PANTHER" id="PTHR43673:SF2">
    <property type="entry name" value="NITROREDUCTASE"/>
    <property type="match status" value="1"/>
</dbReference>
<keyword evidence="6" id="KW-0560">Oxidoreductase</keyword>
<dbReference type="GO" id="GO:0046872">
    <property type="term" value="F:metal ion binding"/>
    <property type="evidence" value="ECO:0007669"/>
    <property type="project" value="UniProtKB-KW"/>
</dbReference>
<evidence type="ECO:0000313" key="10">
    <source>
        <dbReference type="EMBL" id="EEO29520.1"/>
    </source>
</evidence>
<dbReference type="InterPro" id="IPR029479">
    <property type="entry name" value="Nitroreductase"/>
</dbReference>
<evidence type="ECO:0000256" key="2">
    <source>
        <dbReference type="ARBA" id="ARBA00007118"/>
    </source>
</evidence>
<dbReference type="InterPro" id="IPR017896">
    <property type="entry name" value="4Fe4S_Fe-S-bd"/>
</dbReference>
<organism evidence="10 11">
    <name type="scientific">Oxalobacter formigenes OXCC13</name>
    <dbReference type="NCBI Taxonomy" id="556269"/>
    <lineage>
        <taxon>Bacteria</taxon>
        <taxon>Pseudomonadati</taxon>
        <taxon>Pseudomonadota</taxon>
        <taxon>Betaproteobacteria</taxon>
        <taxon>Burkholderiales</taxon>
        <taxon>Oxalobacteraceae</taxon>
        <taxon>Oxalobacter</taxon>
    </lineage>
</organism>
<evidence type="ECO:0000256" key="8">
    <source>
        <dbReference type="ARBA" id="ARBA00023014"/>
    </source>
</evidence>
<proteinExistence type="inferred from homology"/>
<keyword evidence="11" id="KW-1185">Reference proteome</keyword>
<dbReference type="Gene3D" id="3.30.70.20">
    <property type="match status" value="1"/>
</dbReference>
<sequence length="282" mass="31848">MKPENHSILIRHETCDTCRKCVQVCPAGILVQERKKEPIGVEHLENCIVCGHCADACPTGSLQHSAFPPETIHPIDYSRMPTPEQVMLLIKSRRSNRALSAKTVPREKLEQILEAARYAPTASNRQQVSCTVITDPDTLRQIGDFTINVFDAAAKKLMNPVVRFLFRPFLRQAYQYLPTLQRLKQRHEDGYDPILRKATALILFHTPASCHFGCEDSNLAYQNASLMAQSLGVTQIYMGYVIRAIQQDSSGTFSRITGIDEKIHAIMALGIPSFRYLNYTER</sequence>
<feature type="domain" description="4Fe-4S ferredoxin-type" evidence="9">
    <location>
        <begin position="36"/>
        <end position="67"/>
    </location>
</feature>
<dbReference type="EMBL" id="GG658170">
    <property type="protein sequence ID" value="EEO29520.1"/>
    <property type="molecule type" value="Genomic_DNA"/>
</dbReference>
<evidence type="ECO:0000313" key="11">
    <source>
        <dbReference type="Proteomes" id="UP000005089"/>
    </source>
</evidence>
<comment type="cofactor">
    <cofactor evidence="1">
        <name>FMN</name>
        <dbReference type="ChEBI" id="CHEBI:58210"/>
    </cofactor>
</comment>
<dbReference type="STRING" id="847.BRW83_1694"/>
<dbReference type="RefSeq" id="WP_005880073.1">
    <property type="nucleotide sequence ID" value="NZ_CP019430.1"/>
</dbReference>
<evidence type="ECO:0000256" key="3">
    <source>
        <dbReference type="ARBA" id="ARBA00022630"/>
    </source>
</evidence>
<dbReference type="SUPFAM" id="SSF54862">
    <property type="entry name" value="4Fe-4S ferredoxins"/>
    <property type="match status" value="1"/>
</dbReference>
<dbReference type="AlphaFoldDB" id="C3X8J4"/>
<dbReference type="Gene3D" id="3.40.109.10">
    <property type="entry name" value="NADH Oxidase"/>
    <property type="match status" value="1"/>
</dbReference>
<dbReference type="Pfam" id="PF13187">
    <property type="entry name" value="Fer4_9"/>
    <property type="match status" value="1"/>
</dbReference>
<keyword evidence="5" id="KW-0479">Metal-binding</keyword>
<name>C3X8J4_OXAFO</name>
<protein>
    <submittedName>
        <fullName evidence="10">4Fe-4S binding domain protein</fullName>
    </submittedName>
</protein>
<dbReference type="PROSITE" id="PS00198">
    <property type="entry name" value="4FE4S_FER_1"/>
    <property type="match status" value="2"/>
</dbReference>
<dbReference type="InterPro" id="IPR000415">
    <property type="entry name" value="Nitroreductase-like"/>
</dbReference>